<keyword evidence="3" id="KW-1185">Reference proteome</keyword>
<name>A0ABP3GJ40_9ACTN</name>
<accession>A0ABP3GJ40</accession>
<dbReference type="Proteomes" id="UP001501822">
    <property type="component" value="Unassembled WGS sequence"/>
</dbReference>
<proteinExistence type="predicted"/>
<protein>
    <submittedName>
        <fullName evidence="2">Uncharacterized protein</fullName>
    </submittedName>
</protein>
<comment type="caution">
    <text evidence="2">The sequence shown here is derived from an EMBL/GenBank/DDBJ whole genome shotgun (WGS) entry which is preliminary data.</text>
</comment>
<keyword evidence="1" id="KW-1133">Transmembrane helix</keyword>
<evidence type="ECO:0000256" key="1">
    <source>
        <dbReference type="SAM" id="Phobius"/>
    </source>
</evidence>
<feature type="transmembrane region" description="Helical" evidence="1">
    <location>
        <begin position="137"/>
        <end position="158"/>
    </location>
</feature>
<dbReference type="RefSeq" id="WP_252801076.1">
    <property type="nucleotide sequence ID" value="NZ_BAAABM010000037.1"/>
</dbReference>
<keyword evidence="1" id="KW-0812">Transmembrane</keyword>
<evidence type="ECO:0000313" key="2">
    <source>
        <dbReference type="EMBL" id="GAA0346900.1"/>
    </source>
</evidence>
<evidence type="ECO:0000313" key="3">
    <source>
        <dbReference type="Proteomes" id="UP001501822"/>
    </source>
</evidence>
<sequence>MRYNNEAEIMQALEIESWRNLSKDKMIRFAAMMPDMDTEVALKIVEQFPTFKEFARDTVDAMERAHESTLSANKQSQEYVHQALQEIRAILKGELDKDDLTWEQRKFIIERIQETGRMDFQKDSENKKFLDAVFNKALIGAGVAIALGVAFVGGRLVAESKDGSEDSQDH</sequence>
<organism evidence="2 3">
    <name type="scientific">Actinoallomurus spadix</name>
    <dbReference type="NCBI Taxonomy" id="79912"/>
    <lineage>
        <taxon>Bacteria</taxon>
        <taxon>Bacillati</taxon>
        <taxon>Actinomycetota</taxon>
        <taxon>Actinomycetes</taxon>
        <taxon>Streptosporangiales</taxon>
        <taxon>Thermomonosporaceae</taxon>
        <taxon>Actinoallomurus</taxon>
    </lineage>
</organism>
<gene>
    <name evidence="2" type="ORF">GCM10010151_40690</name>
</gene>
<keyword evidence="1" id="KW-0472">Membrane</keyword>
<dbReference type="EMBL" id="BAAABM010000037">
    <property type="protein sequence ID" value="GAA0346900.1"/>
    <property type="molecule type" value="Genomic_DNA"/>
</dbReference>
<reference evidence="3" key="1">
    <citation type="journal article" date="2019" name="Int. J. Syst. Evol. Microbiol.">
        <title>The Global Catalogue of Microorganisms (GCM) 10K type strain sequencing project: providing services to taxonomists for standard genome sequencing and annotation.</title>
        <authorList>
            <consortium name="The Broad Institute Genomics Platform"/>
            <consortium name="The Broad Institute Genome Sequencing Center for Infectious Disease"/>
            <person name="Wu L."/>
            <person name="Ma J."/>
        </authorList>
    </citation>
    <scope>NUCLEOTIDE SEQUENCE [LARGE SCALE GENOMIC DNA]</scope>
    <source>
        <strain evidence="3">JCM 3146</strain>
    </source>
</reference>